<sequence length="260" mass="29873">MDLTDPQWALLEPLIPAPRVRADRRGRPWKDAREVLNGILWIMRTGARWADLPERYPSYQTCHRRFQQWSKDGTLERILYALAGDLRDRGQLDLSEAFIDGTFVSAKKGGPASGKPKRGKGTKIMAIADGSGLPLAVCIASASPHEVRLVDRTLDNSFLAQLPKRLIGDKAYDSVALDARLAEERGIEMIAPNRSNRKRLTQDLRPLRRYKRRWKVERLFAWLQSFRRIAVRYERHTENFLGFVHLGCIVVYLRRLLDGL</sequence>
<feature type="domain" description="Insertion element IS402-like" evidence="2">
    <location>
        <begin position="3"/>
        <end position="78"/>
    </location>
</feature>
<proteinExistence type="predicted"/>
<dbReference type="InterPro" id="IPR025161">
    <property type="entry name" value="IS402-like_dom"/>
</dbReference>
<evidence type="ECO:0000259" key="1">
    <source>
        <dbReference type="Pfam" id="PF01609"/>
    </source>
</evidence>
<dbReference type="InterPro" id="IPR002559">
    <property type="entry name" value="Transposase_11"/>
</dbReference>
<accession>A0A4U1IVU0</accession>
<organism evidence="3 4">
    <name type="scientific">Polyangium fumosum</name>
    <dbReference type="NCBI Taxonomy" id="889272"/>
    <lineage>
        <taxon>Bacteria</taxon>
        <taxon>Pseudomonadati</taxon>
        <taxon>Myxococcota</taxon>
        <taxon>Polyangia</taxon>
        <taxon>Polyangiales</taxon>
        <taxon>Polyangiaceae</taxon>
        <taxon>Polyangium</taxon>
    </lineage>
</organism>
<dbReference type="EMBL" id="SSMQ01000066">
    <property type="protein sequence ID" value="TKC98595.1"/>
    <property type="molecule type" value="Genomic_DNA"/>
</dbReference>
<dbReference type="Proteomes" id="UP000309215">
    <property type="component" value="Unassembled WGS sequence"/>
</dbReference>
<feature type="domain" description="Transposase IS4-like" evidence="1">
    <location>
        <begin position="97"/>
        <end position="242"/>
    </location>
</feature>
<dbReference type="NCBIfam" id="NF033580">
    <property type="entry name" value="transpos_IS5_3"/>
    <property type="match status" value="1"/>
</dbReference>
<reference evidence="3 4" key="1">
    <citation type="submission" date="2019-04" db="EMBL/GenBank/DDBJ databases">
        <authorList>
            <person name="Li Y."/>
            <person name="Wang J."/>
        </authorList>
    </citation>
    <scope>NUCLEOTIDE SEQUENCE [LARGE SCALE GENOMIC DNA]</scope>
    <source>
        <strain evidence="3 4">DSM 14668</strain>
    </source>
</reference>
<dbReference type="OrthoDB" id="5414036at2"/>
<comment type="caution">
    <text evidence="3">The sequence shown here is derived from an EMBL/GenBank/DDBJ whole genome shotgun (WGS) entry which is preliminary data.</text>
</comment>
<evidence type="ECO:0000313" key="4">
    <source>
        <dbReference type="Proteomes" id="UP000309215"/>
    </source>
</evidence>
<name>A0A4U1IVU0_9BACT</name>
<dbReference type="Pfam" id="PF13340">
    <property type="entry name" value="DUF4096"/>
    <property type="match status" value="1"/>
</dbReference>
<evidence type="ECO:0000313" key="3">
    <source>
        <dbReference type="EMBL" id="TKC98595.1"/>
    </source>
</evidence>
<dbReference type="GO" id="GO:0003677">
    <property type="term" value="F:DNA binding"/>
    <property type="evidence" value="ECO:0007669"/>
    <property type="project" value="InterPro"/>
</dbReference>
<protein>
    <submittedName>
        <fullName evidence="3">IS5 family transposase</fullName>
    </submittedName>
</protein>
<dbReference type="PANTHER" id="PTHR30007:SF0">
    <property type="entry name" value="TRANSPOSASE"/>
    <property type="match status" value="1"/>
</dbReference>
<dbReference type="Pfam" id="PF01609">
    <property type="entry name" value="DDE_Tnp_1"/>
    <property type="match status" value="1"/>
</dbReference>
<evidence type="ECO:0000259" key="2">
    <source>
        <dbReference type="Pfam" id="PF13340"/>
    </source>
</evidence>
<dbReference type="AlphaFoldDB" id="A0A4U1IVU0"/>
<dbReference type="PANTHER" id="PTHR30007">
    <property type="entry name" value="PHP DOMAIN PROTEIN"/>
    <property type="match status" value="1"/>
</dbReference>
<gene>
    <name evidence="3" type="ORF">E8A74_40715</name>
</gene>
<dbReference type="GO" id="GO:0004803">
    <property type="term" value="F:transposase activity"/>
    <property type="evidence" value="ECO:0007669"/>
    <property type="project" value="InterPro"/>
</dbReference>
<dbReference type="GO" id="GO:0006313">
    <property type="term" value="P:DNA transposition"/>
    <property type="evidence" value="ECO:0007669"/>
    <property type="project" value="InterPro"/>
</dbReference>
<keyword evidence="4" id="KW-1185">Reference proteome</keyword>